<evidence type="ECO:0000259" key="5">
    <source>
        <dbReference type="PROSITE" id="PS50222"/>
    </source>
</evidence>
<evidence type="ECO:0000256" key="1">
    <source>
        <dbReference type="ARBA" id="ARBA00022574"/>
    </source>
</evidence>
<keyword evidence="3" id="KW-0106">Calcium</keyword>
<reference evidence="6" key="2">
    <citation type="submission" date="2011-02" db="EMBL/GenBank/DDBJ databases">
        <authorList>
            <person name="MacLean D."/>
        </authorList>
    </citation>
    <scope>NUCLEOTIDE SEQUENCE</scope>
</reference>
<name>F0WPK0_9STRA</name>
<dbReference type="PROSITE" id="PS00018">
    <property type="entry name" value="EF_HAND_1"/>
    <property type="match status" value="1"/>
</dbReference>
<dbReference type="SUPFAM" id="SSF50978">
    <property type="entry name" value="WD40 repeat-like"/>
    <property type="match status" value="1"/>
</dbReference>
<dbReference type="SUPFAM" id="SSF50998">
    <property type="entry name" value="Quinoprotein alcohol dehydrogenase-like"/>
    <property type="match status" value="1"/>
</dbReference>
<dbReference type="InterPro" id="IPR002048">
    <property type="entry name" value="EF_hand_dom"/>
</dbReference>
<evidence type="ECO:0000256" key="3">
    <source>
        <dbReference type="ARBA" id="ARBA00022837"/>
    </source>
</evidence>
<dbReference type="GO" id="GO:0005509">
    <property type="term" value="F:calcium ion binding"/>
    <property type="evidence" value="ECO:0007669"/>
    <property type="project" value="InterPro"/>
</dbReference>
<dbReference type="Pfam" id="PF00400">
    <property type="entry name" value="WD40"/>
    <property type="match status" value="2"/>
</dbReference>
<dbReference type="InterPro" id="IPR015943">
    <property type="entry name" value="WD40/YVTN_repeat-like_dom_sf"/>
</dbReference>
<dbReference type="Gene3D" id="2.130.10.10">
    <property type="entry name" value="YVTN repeat-like/Quinoprotein amine dehydrogenase"/>
    <property type="match status" value="3"/>
</dbReference>
<evidence type="ECO:0000256" key="4">
    <source>
        <dbReference type="PROSITE-ProRule" id="PRU00221"/>
    </source>
</evidence>
<gene>
    <name evidence="6" type="primary">AlNc14C187G8345</name>
    <name evidence="6" type="ORF">ALNC14_093930</name>
</gene>
<keyword evidence="1 4" id="KW-0853">WD repeat</keyword>
<sequence>MTFPNNRIQDERILLEQQPENLCLHLFQCDASSNDFSSWSTELLCLCLDAKGSVIQCLRSSTSHSAEKDTAQNTYGSVRSAHTRHSNDKEHLCLNWTRITPEVSVISCFVACNAGDMRSSQSLHPFLLKCELSQEPEYLKRSANCISVQVFDYLFDHKHETEANYMIICHLYRDQDTLSSWWLHLRNDRGCFAKYCVPTLAQIAQADVRYAVTKLPETNMLTTVSQICEAFHRNDLQELQRQFISNNRALQSSPAVDKQNFAMIILHQLMISRPELLNLRYASDLIAILFLMFEQIDINGDKMVSWDEFSSFCISSGAFKTNDPTDADNAIDASSHVISQQDKFHAQYLQLRIQHPQASKMYKHPNCSQPRHQNYFPYRICQIKPLVCDEELRFLHEFKCATKAKSPSESWQEAEAGSTNWIVDVEFIPPRSALAIANRNHSINVWSVVNIKVGVYVFARKIDFQSEILALKWCCGPERLAITSHRIIQFWNMERFCADRKLRYHQDRISDIVEATIADQMPIEQKVFASGSYDKTIAIWDQNSYELMFVLRGHVHGILQLDSFKHLLLSSGFEHQAYCWDLSSRTLVAKLSGHSRQLLGARFVSSTSRSNFSPVTLAVTGDQSGQFQIWDLTTIFWKQFPDSNGILLQSFQAECVHENRLRAFATNFVRDSKSENDTNHKANESNQVMCTSILDKEIIAEGLIADVIAGGLEIVRFRAFSQVKRILPPQHVVFSKILNAYVGLVGVTITMWHANSGVKKQTPVTIQDTQVCALAFDTPRERKLFVATKSMQIHDGSISSLIRCSRTQCLISTGLDRMVCISYLHLRTEVFEVLRSVDNAHESPITACAYSSALQLIATGDRTGEIHLYQFVRLSLFSRCLDGHCDLICGLHFSSSQRQLLISLDSMGRLLIWPVDTKRTSLQPLAQLVPYFEECIPQHEPVEDALLNRKIACVCSAEDDGMLYAGTSDGQIVGWKPPVSNALDLSVIPSSESFHSDDANGSLSPVKKYFASTSWIAHAERIESIEMLPEPQTLFTTCSDCTLKIWHSTGDCLGIISTKKPQETMPNPAPVNDGKMSRIPISWRFSHHVPALSSQLSIQLAQKVIQKHERSLNSTLGFLSRDLHRQSENLVLSMKQEKAWCNDFREDTSLEDRLGNRRTKNKAAKRAVRRLSKLPIDTTTSRELGKTGSTHDLDTITRQKDDHFTSRRMMTSSQSLPGLQSYDAAGTQCREHLNDVLGFPVMRSSKNFATEMTRRTQLLQQHKKNERIENDIGRFKQEDVDTVFASSVVKSLVPLSAFKEVEERCD</sequence>
<dbReference type="EMBL" id="FR824232">
    <property type="protein sequence ID" value="CCA23250.1"/>
    <property type="molecule type" value="Genomic_DNA"/>
</dbReference>
<feature type="repeat" description="WD" evidence="4">
    <location>
        <begin position="528"/>
        <end position="550"/>
    </location>
</feature>
<dbReference type="PANTHER" id="PTHR19848:SF8">
    <property type="entry name" value="F-BOX AND WD REPEAT DOMAIN CONTAINING 7"/>
    <property type="match status" value="1"/>
</dbReference>
<evidence type="ECO:0000256" key="2">
    <source>
        <dbReference type="ARBA" id="ARBA00022737"/>
    </source>
</evidence>
<organism evidence="6">
    <name type="scientific">Albugo laibachii Nc14</name>
    <dbReference type="NCBI Taxonomy" id="890382"/>
    <lineage>
        <taxon>Eukaryota</taxon>
        <taxon>Sar</taxon>
        <taxon>Stramenopiles</taxon>
        <taxon>Oomycota</taxon>
        <taxon>Peronosporomycetes</taxon>
        <taxon>Albuginales</taxon>
        <taxon>Albuginaceae</taxon>
        <taxon>Albugo</taxon>
    </lineage>
</organism>
<dbReference type="InterPro" id="IPR018247">
    <property type="entry name" value="EF_Hand_1_Ca_BS"/>
</dbReference>
<feature type="repeat" description="WD" evidence="4">
    <location>
        <begin position="1015"/>
        <end position="1046"/>
    </location>
</feature>
<keyword evidence="2" id="KW-0677">Repeat</keyword>
<reference evidence="6" key="1">
    <citation type="journal article" date="2011" name="PLoS Biol.">
        <title>Gene gain and loss during evolution of obligate parasitism in the white rust pathogen of Arabidopsis thaliana.</title>
        <authorList>
            <person name="Kemen E."/>
            <person name="Gardiner A."/>
            <person name="Schultz-Larsen T."/>
            <person name="Kemen A.C."/>
            <person name="Balmuth A.L."/>
            <person name="Robert-Seilaniantz A."/>
            <person name="Bailey K."/>
            <person name="Holub E."/>
            <person name="Studholme D.J."/>
            <person name="Maclean D."/>
            <person name="Jones J.D."/>
        </authorList>
    </citation>
    <scope>NUCLEOTIDE SEQUENCE</scope>
</reference>
<protein>
    <submittedName>
        <fullName evidence="6">Uncharacterized protein AlNc14C187G8345</fullName>
    </submittedName>
</protein>
<dbReference type="InterPro" id="IPR011992">
    <property type="entry name" value="EF-hand-dom_pair"/>
</dbReference>
<dbReference type="PROSITE" id="PS50082">
    <property type="entry name" value="WD_REPEATS_2"/>
    <property type="match status" value="2"/>
</dbReference>
<dbReference type="InterPro" id="IPR001680">
    <property type="entry name" value="WD40_rpt"/>
</dbReference>
<dbReference type="SUPFAM" id="SSF47473">
    <property type="entry name" value="EF-hand"/>
    <property type="match status" value="1"/>
</dbReference>
<dbReference type="PROSITE" id="PS50222">
    <property type="entry name" value="EF_HAND_2"/>
    <property type="match status" value="1"/>
</dbReference>
<accession>F0WPK0</accession>
<dbReference type="SMART" id="SM00320">
    <property type="entry name" value="WD40"/>
    <property type="match status" value="9"/>
</dbReference>
<dbReference type="InterPro" id="IPR036322">
    <property type="entry name" value="WD40_repeat_dom_sf"/>
</dbReference>
<dbReference type="InterPro" id="IPR011047">
    <property type="entry name" value="Quinoprotein_ADH-like_sf"/>
</dbReference>
<dbReference type="PANTHER" id="PTHR19848">
    <property type="entry name" value="WD40 REPEAT PROTEIN"/>
    <property type="match status" value="1"/>
</dbReference>
<evidence type="ECO:0000313" key="6">
    <source>
        <dbReference type="EMBL" id="CCA23250.1"/>
    </source>
</evidence>
<dbReference type="HOGENOM" id="CLU_261107_0_0_1"/>
<proteinExistence type="predicted"/>
<feature type="domain" description="EF-hand" evidence="5">
    <location>
        <begin position="284"/>
        <end position="319"/>
    </location>
</feature>